<dbReference type="OMA" id="NDAYGPR"/>
<feature type="region of interest" description="Disordered" evidence="2">
    <location>
        <begin position="848"/>
        <end position="914"/>
    </location>
</feature>
<feature type="compositionally biased region" description="Pro residues" evidence="2">
    <location>
        <begin position="15"/>
        <end position="27"/>
    </location>
</feature>
<organism evidence="5 6">
    <name type="scientific">Hypholoma sublateritium (strain FD-334 SS-4)</name>
    <dbReference type="NCBI Taxonomy" id="945553"/>
    <lineage>
        <taxon>Eukaryota</taxon>
        <taxon>Fungi</taxon>
        <taxon>Dikarya</taxon>
        <taxon>Basidiomycota</taxon>
        <taxon>Agaricomycotina</taxon>
        <taxon>Agaricomycetes</taxon>
        <taxon>Agaricomycetidae</taxon>
        <taxon>Agaricales</taxon>
        <taxon>Agaricineae</taxon>
        <taxon>Strophariaceae</taxon>
        <taxon>Hypholoma</taxon>
    </lineage>
</organism>
<dbReference type="Gene3D" id="3.30.1370.50">
    <property type="entry name" value="R3H-like domain"/>
    <property type="match status" value="1"/>
</dbReference>
<feature type="compositionally biased region" description="Polar residues" evidence="2">
    <location>
        <begin position="344"/>
        <end position="355"/>
    </location>
</feature>
<keyword evidence="1" id="KW-0597">Phosphoprotein</keyword>
<evidence type="ECO:0000256" key="1">
    <source>
        <dbReference type="ARBA" id="ARBA00022553"/>
    </source>
</evidence>
<keyword evidence="6" id="KW-1185">Reference proteome</keyword>
<protein>
    <recommendedName>
        <fullName evidence="7">SUZ domain-containing protein</fullName>
    </recommendedName>
</protein>
<evidence type="ECO:0000259" key="4">
    <source>
        <dbReference type="PROSITE" id="PS51673"/>
    </source>
</evidence>
<dbReference type="CDD" id="cd02642">
    <property type="entry name" value="R3H_encore_like"/>
    <property type="match status" value="1"/>
</dbReference>
<dbReference type="InterPro" id="IPR051937">
    <property type="entry name" value="R3H_domain_containing"/>
</dbReference>
<feature type="region of interest" description="Disordered" evidence="2">
    <location>
        <begin position="1"/>
        <end position="65"/>
    </location>
</feature>
<dbReference type="InterPro" id="IPR001374">
    <property type="entry name" value="R3H_dom"/>
</dbReference>
<evidence type="ECO:0008006" key="7">
    <source>
        <dbReference type="Google" id="ProtNLM"/>
    </source>
</evidence>
<feature type="compositionally biased region" description="Low complexity" evidence="2">
    <location>
        <begin position="848"/>
        <end position="863"/>
    </location>
</feature>
<evidence type="ECO:0000313" key="5">
    <source>
        <dbReference type="EMBL" id="KJA28073.1"/>
    </source>
</evidence>
<feature type="compositionally biased region" description="Polar residues" evidence="2">
    <location>
        <begin position="767"/>
        <end position="799"/>
    </location>
</feature>
<feature type="compositionally biased region" description="Pro residues" evidence="2">
    <location>
        <begin position="470"/>
        <end position="482"/>
    </location>
</feature>
<dbReference type="PROSITE" id="PS51061">
    <property type="entry name" value="R3H"/>
    <property type="match status" value="1"/>
</dbReference>
<feature type="compositionally biased region" description="Low complexity" evidence="2">
    <location>
        <begin position="608"/>
        <end position="617"/>
    </location>
</feature>
<dbReference type="Pfam" id="PF12752">
    <property type="entry name" value="SUZ"/>
    <property type="match status" value="1"/>
</dbReference>
<feature type="compositionally biased region" description="Pro residues" evidence="2">
    <location>
        <begin position="410"/>
        <end position="449"/>
    </location>
</feature>
<proteinExistence type="predicted"/>
<evidence type="ECO:0000259" key="3">
    <source>
        <dbReference type="PROSITE" id="PS51061"/>
    </source>
</evidence>
<feature type="compositionally biased region" description="Pro residues" evidence="2">
    <location>
        <begin position="534"/>
        <end position="548"/>
    </location>
</feature>
<feature type="region of interest" description="Disordered" evidence="2">
    <location>
        <begin position="280"/>
        <end position="825"/>
    </location>
</feature>
<feature type="compositionally biased region" description="Basic and acidic residues" evidence="2">
    <location>
        <begin position="902"/>
        <end position="911"/>
    </location>
</feature>
<dbReference type="PANTHER" id="PTHR15672:SF8">
    <property type="entry name" value="PROTEIN ENCORE"/>
    <property type="match status" value="1"/>
</dbReference>
<evidence type="ECO:0000313" key="6">
    <source>
        <dbReference type="Proteomes" id="UP000054270"/>
    </source>
</evidence>
<feature type="compositionally biased region" description="Low complexity" evidence="2">
    <location>
        <begin position="483"/>
        <end position="497"/>
    </location>
</feature>
<sequence>MALGTSPVSTQRQPLTPPSPPPDPSPTAPRSDPVLHTAYPDNHPAQTATSPAPAVPNPPYSYMDANIHDDATITSSSLAPNPDLSAPTPAVSDGDSLLVPGAALAPDVDPQILEALRSKDRIYVLKLGETFEALIMERRQRVEMSPATSYQRLLVHRCSAYYRLTPESDPISKGLFVLATPESRIPDRRICELVPAESTAQPAFKIMRRSVLDRRNKAHSHAGSVAGDDQDLSDVEQSESGSLGGRSNPGNKKRMTIEEREAAYNEARSRIFMDFEEKGKDKDMSASSSTLSLNGSASTSAGGRSSAGDTDDAASSPATESEWSVPSGSNSRDKKDGRRGGPGSTSASSTRSIRNGGSFHANGSGGSSRNSRAPSPAFSYASLHDSPMGHIYDPSQPNQVYYANQYAYPYSPPGPGPSPPFMPQYPYYPPYNPYQPPPPMPPHNNPDPTTPSGAEPYSSPHQMNYAPHYGWPPHPQQPPLQSPPHQMQMPLPQQPQQNGHPMGMPPSIPAHSPQYQPFLHPSHGYTYPMNGYYQPPPVPGQPGPPQPPHILQSPPQQQQIPQPQHQQPQQQHHNHHNQQQHQQQPSYEMPRGNMNGNQLGHAPNGHFNHGSNGSRNGLGNGVIPPNNGRTTSRNGATPGGGIPTNGNGAKNGRSLAPPARGPWSSYGPGVGVGYTAPVIPGGGDAMGPRFSNTTRRPSGNSSSGGNSRASPNDDVSSTSSSTTSSSSRRTFTSTTSSQHPLPARPDWAVGLKAQPTLAGARHHDLSHTGSRTMSPISPPRSNGHNSPMPNEGSPRQPTSAHPPVYLQATDFPPLTSGGAAQEKRTPVVAGAWGNSRPVLTPAIANGAGSAAAAVAAASAPGSAHQSPVIRHEENSPKPGDLASPPKIARRPAGVNGQAHQRPPGDKCKDGGAVKGDTVASPAVLAGQLVGMSLVDEARPDGVATQDVNTSATLASLAHPPHEKDATAVASSAM</sequence>
<name>A0A0D2MVS0_HYPSF</name>
<dbReference type="EMBL" id="KN817522">
    <property type="protein sequence ID" value="KJA28073.1"/>
    <property type="molecule type" value="Genomic_DNA"/>
</dbReference>
<feature type="region of interest" description="Disordered" evidence="2">
    <location>
        <begin position="952"/>
        <end position="973"/>
    </location>
</feature>
<feature type="compositionally biased region" description="Low complexity" evidence="2">
    <location>
        <begin position="691"/>
        <end position="737"/>
    </location>
</feature>
<feature type="compositionally biased region" description="Low complexity" evidence="2">
    <location>
        <begin position="367"/>
        <end position="377"/>
    </location>
</feature>
<dbReference type="OrthoDB" id="278430at2759"/>
<feature type="compositionally biased region" description="Low complexity" evidence="2">
    <location>
        <begin position="549"/>
        <end position="571"/>
    </location>
</feature>
<dbReference type="PANTHER" id="PTHR15672">
    <property type="entry name" value="CAMP-REGULATED PHOSPHOPROTEIN 21 RELATED R3H DOMAIN CONTAINING PROTEIN"/>
    <property type="match status" value="1"/>
</dbReference>
<feature type="domain" description="R3H" evidence="3">
    <location>
        <begin position="121"/>
        <end position="183"/>
    </location>
</feature>
<dbReference type="InterPro" id="IPR036867">
    <property type="entry name" value="R3H_dom_sf"/>
</dbReference>
<dbReference type="PROSITE" id="PS51673">
    <property type="entry name" value="SUZ"/>
    <property type="match status" value="1"/>
</dbReference>
<gene>
    <name evidence="5" type="ORF">HYPSUDRAFT_62467</name>
</gene>
<feature type="region of interest" description="Disordered" evidence="2">
    <location>
        <begin position="73"/>
        <end position="92"/>
    </location>
</feature>
<accession>A0A0D2MVS0</accession>
<dbReference type="GO" id="GO:0003676">
    <property type="term" value="F:nucleic acid binding"/>
    <property type="evidence" value="ECO:0007669"/>
    <property type="project" value="UniProtKB-UniRule"/>
</dbReference>
<dbReference type="Proteomes" id="UP000054270">
    <property type="component" value="Unassembled WGS sequence"/>
</dbReference>
<feature type="domain" description="SUZ" evidence="4">
    <location>
        <begin position="184"/>
        <end position="276"/>
    </location>
</feature>
<dbReference type="SUPFAM" id="SSF82708">
    <property type="entry name" value="R3H domain"/>
    <property type="match status" value="1"/>
</dbReference>
<feature type="compositionally biased region" description="Acidic residues" evidence="2">
    <location>
        <begin position="228"/>
        <end position="237"/>
    </location>
</feature>
<feature type="region of interest" description="Disordered" evidence="2">
    <location>
        <begin position="215"/>
        <end position="256"/>
    </location>
</feature>
<reference evidence="6" key="1">
    <citation type="submission" date="2014-04" db="EMBL/GenBank/DDBJ databases">
        <title>Evolutionary Origins and Diversification of the Mycorrhizal Mutualists.</title>
        <authorList>
            <consortium name="DOE Joint Genome Institute"/>
            <consortium name="Mycorrhizal Genomics Consortium"/>
            <person name="Kohler A."/>
            <person name="Kuo A."/>
            <person name="Nagy L.G."/>
            <person name="Floudas D."/>
            <person name="Copeland A."/>
            <person name="Barry K.W."/>
            <person name="Cichocki N."/>
            <person name="Veneault-Fourrey C."/>
            <person name="LaButti K."/>
            <person name="Lindquist E.A."/>
            <person name="Lipzen A."/>
            <person name="Lundell T."/>
            <person name="Morin E."/>
            <person name="Murat C."/>
            <person name="Riley R."/>
            <person name="Ohm R."/>
            <person name="Sun H."/>
            <person name="Tunlid A."/>
            <person name="Henrissat B."/>
            <person name="Grigoriev I.V."/>
            <person name="Hibbett D.S."/>
            <person name="Martin F."/>
        </authorList>
    </citation>
    <scope>NUCLEOTIDE SEQUENCE [LARGE SCALE GENOMIC DNA]</scope>
    <source>
        <strain evidence="6">FD-334 SS-4</strain>
    </source>
</reference>
<dbReference type="AlphaFoldDB" id="A0A0D2MVS0"/>
<feature type="compositionally biased region" description="Low complexity" evidence="2">
    <location>
        <begin position="285"/>
        <end position="321"/>
    </location>
</feature>
<dbReference type="InterPro" id="IPR024771">
    <property type="entry name" value="SUZ"/>
</dbReference>
<evidence type="ECO:0000256" key="2">
    <source>
        <dbReference type="SAM" id="MobiDB-lite"/>
    </source>
</evidence>
<dbReference type="STRING" id="945553.A0A0D2MVS0"/>